<comment type="caution">
    <text evidence="1">The sequence shown here is derived from an EMBL/GenBank/DDBJ whole genome shotgun (WGS) entry which is preliminary data.</text>
</comment>
<dbReference type="EMBL" id="BGZK01000340">
    <property type="protein sequence ID" value="GBP37879.1"/>
    <property type="molecule type" value="Genomic_DNA"/>
</dbReference>
<keyword evidence="2" id="KW-1185">Reference proteome</keyword>
<organism evidence="1 2">
    <name type="scientific">Eumeta variegata</name>
    <name type="common">Bagworm moth</name>
    <name type="synonym">Eumeta japonica</name>
    <dbReference type="NCBI Taxonomy" id="151549"/>
    <lineage>
        <taxon>Eukaryota</taxon>
        <taxon>Metazoa</taxon>
        <taxon>Ecdysozoa</taxon>
        <taxon>Arthropoda</taxon>
        <taxon>Hexapoda</taxon>
        <taxon>Insecta</taxon>
        <taxon>Pterygota</taxon>
        <taxon>Neoptera</taxon>
        <taxon>Endopterygota</taxon>
        <taxon>Lepidoptera</taxon>
        <taxon>Glossata</taxon>
        <taxon>Ditrysia</taxon>
        <taxon>Tineoidea</taxon>
        <taxon>Psychidae</taxon>
        <taxon>Oiketicinae</taxon>
        <taxon>Eumeta</taxon>
    </lineage>
</organism>
<name>A0A4C1VH33_EUMVA</name>
<accession>A0A4C1VH33</accession>
<dbReference type="Proteomes" id="UP000299102">
    <property type="component" value="Unassembled WGS sequence"/>
</dbReference>
<protein>
    <submittedName>
        <fullName evidence="1">Uncharacterized protein</fullName>
    </submittedName>
</protein>
<evidence type="ECO:0000313" key="1">
    <source>
        <dbReference type="EMBL" id="GBP37879.1"/>
    </source>
</evidence>
<sequence>MREGIHKNVTFLYKTVKLVGYYGVADDLRRSTLDAIYGRRLFRRPTSGHRILAIRPLDRSALRLETAARAHLYTRGLKVGLRSRAALFVVAQCHSSGYRLLQKQSKNRGWCWESFIERQKHTQNQRENCVRQWLSNC</sequence>
<proteinExistence type="predicted"/>
<evidence type="ECO:0000313" key="2">
    <source>
        <dbReference type="Proteomes" id="UP000299102"/>
    </source>
</evidence>
<gene>
    <name evidence="1" type="ORF">EVAR_21414_1</name>
</gene>
<dbReference type="AlphaFoldDB" id="A0A4C1VH33"/>
<reference evidence="1 2" key="1">
    <citation type="journal article" date="2019" name="Commun. Biol.">
        <title>The bagworm genome reveals a unique fibroin gene that provides high tensile strength.</title>
        <authorList>
            <person name="Kono N."/>
            <person name="Nakamura H."/>
            <person name="Ohtoshi R."/>
            <person name="Tomita M."/>
            <person name="Numata K."/>
            <person name="Arakawa K."/>
        </authorList>
    </citation>
    <scope>NUCLEOTIDE SEQUENCE [LARGE SCALE GENOMIC DNA]</scope>
</reference>